<proteinExistence type="predicted"/>
<accession>A0A075HXU5</accession>
<reference evidence="1" key="1">
    <citation type="journal article" date="2014" name="Genome Biol. Evol.">
        <title>Pangenome evidence for extensive interdomain horizontal transfer affecting lineage core and shell genes in uncultured planktonic thaumarchaeota and euryarchaeota.</title>
        <authorList>
            <person name="Deschamps P."/>
            <person name="Zivanovic Y."/>
            <person name="Moreira D."/>
            <person name="Rodriguez-Valera F."/>
            <person name="Lopez-Garcia P."/>
        </authorList>
    </citation>
    <scope>NUCLEOTIDE SEQUENCE</scope>
</reference>
<organism evidence="1">
    <name type="scientific">uncultured marine thaumarchaeote KM3_89_H08</name>
    <dbReference type="NCBI Taxonomy" id="1456341"/>
    <lineage>
        <taxon>Archaea</taxon>
        <taxon>Nitrososphaerota</taxon>
        <taxon>environmental samples</taxon>
    </lineage>
</organism>
<name>A0A075HXU5_9ARCH</name>
<evidence type="ECO:0000313" key="1">
    <source>
        <dbReference type="EMBL" id="AIF20449.1"/>
    </source>
</evidence>
<protein>
    <submittedName>
        <fullName evidence="1">Uncharacterized protein</fullName>
    </submittedName>
</protein>
<sequence>MPLLNSTIMRLNEITTLVEDKTNLTSENESLIKQIFKEINEKGERYDVDEIESWFENEGSWNVKDVKTRIVNISHYAQSRFEQTNKFRIVDDTCDDGDSCSCGH</sequence>
<dbReference type="EMBL" id="KF901165">
    <property type="protein sequence ID" value="AIF20449.1"/>
    <property type="molecule type" value="Genomic_DNA"/>
</dbReference>
<dbReference type="AlphaFoldDB" id="A0A075HXU5"/>